<evidence type="ECO:0000256" key="1">
    <source>
        <dbReference type="SAM" id="SignalP"/>
    </source>
</evidence>
<proteinExistence type="predicted"/>
<dbReference type="Proteomes" id="UP000184510">
    <property type="component" value="Unassembled WGS sequence"/>
</dbReference>
<gene>
    <name evidence="2" type="ORF">SAMN02745181_2654</name>
</gene>
<sequence length="257" mass="28327">MRTSVLALFLLLTCLFYASAAPRTIHLFVALCDNQSQGIAPVPAKIGNGNDPDSNLYWGCSDGAKSYFSNSSKWKRLAVIKPTDKESPILERIIFQHKESQSLLVADAYRGSAIKTCIKDYLNACLGGFEASVEHSSLDKKLAIGSKSNLVAYIGHNGLMDFQLNITSAEKPPVILTITLCCHSESYFSKYFRQGNVYPLLQTKSLMYPGAFILHDALEGLFKSNNEKEIRMRAVNAYARNQKISVKAAGTIFSPAK</sequence>
<feature type="chain" id="PRO_5012070619" evidence="1">
    <location>
        <begin position="21"/>
        <end position="257"/>
    </location>
</feature>
<dbReference type="AlphaFoldDB" id="A0A1M6M9A9"/>
<evidence type="ECO:0000313" key="3">
    <source>
        <dbReference type="Proteomes" id="UP000184510"/>
    </source>
</evidence>
<organism evidence="2 3">
    <name type="scientific">Rubritalea squalenifaciens DSM 18772</name>
    <dbReference type="NCBI Taxonomy" id="1123071"/>
    <lineage>
        <taxon>Bacteria</taxon>
        <taxon>Pseudomonadati</taxon>
        <taxon>Verrucomicrobiota</taxon>
        <taxon>Verrucomicrobiia</taxon>
        <taxon>Verrucomicrobiales</taxon>
        <taxon>Rubritaleaceae</taxon>
        <taxon>Rubritalea</taxon>
    </lineage>
</organism>
<keyword evidence="3" id="KW-1185">Reference proteome</keyword>
<dbReference type="InParanoid" id="A0A1M6M9A9"/>
<reference evidence="2 3" key="1">
    <citation type="submission" date="2016-11" db="EMBL/GenBank/DDBJ databases">
        <authorList>
            <person name="Jaros S."/>
            <person name="Januszkiewicz K."/>
            <person name="Wedrychowicz H."/>
        </authorList>
    </citation>
    <scope>NUCLEOTIDE SEQUENCE [LARGE SCALE GENOMIC DNA]</scope>
    <source>
        <strain evidence="2 3">DSM 18772</strain>
    </source>
</reference>
<feature type="signal peptide" evidence="1">
    <location>
        <begin position="1"/>
        <end position="20"/>
    </location>
</feature>
<dbReference type="OrthoDB" id="1149281at2"/>
<dbReference type="EMBL" id="FQYR01000004">
    <property type="protein sequence ID" value="SHJ80024.1"/>
    <property type="molecule type" value="Genomic_DNA"/>
</dbReference>
<keyword evidence="1" id="KW-0732">Signal</keyword>
<protein>
    <submittedName>
        <fullName evidence="2">Uncharacterized protein</fullName>
    </submittedName>
</protein>
<dbReference type="STRING" id="1123071.SAMN02745181_2654"/>
<evidence type="ECO:0000313" key="2">
    <source>
        <dbReference type="EMBL" id="SHJ80024.1"/>
    </source>
</evidence>
<dbReference type="RefSeq" id="WP_143184220.1">
    <property type="nucleotide sequence ID" value="NZ_FQYR01000004.1"/>
</dbReference>
<name>A0A1M6M9A9_9BACT</name>
<accession>A0A1M6M9A9</accession>